<dbReference type="InterPro" id="IPR046796">
    <property type="entry name" value="Transposase_32_dom"/>
</dbReference>
<comment type="caution">
    <text evidence="3">The sequence shown here is derived from an EMBL/GenBank/DDBJ whole genome shotgun (WGS) entry which is preliminary data.</text>
</comment>
<feature type="compositionally biased region" description="Polar residues" evidence="1">
    <location>
        <begin position="108"/>
        <end position="118"/>
    </location>
</feature>
<protein>
    <recommendedName>
        <fullName evidence="2">Putative plant transposon protein domain-containing protein</fullName>
    </recommendedName>
</protein>
<feature type="region of interest" description="Disordered" evidence="1">
    <location>
        <begin position="528"/>
        <end position="593"/>
    </location>
</feature>
<name>A0A6N2CFK4_SOLCI</name>
<feature type="compositionally biased region" description="Polar residues" evidence="1">
    <location>
        <begin position="408"/>
        <end position="422"/>
    </location>
</feature>
<dbReference type="EMBL" id="RXGB01000250">
    <property type="protein sequence ID" value="TMX04341.1"/>
    <property type="molecule type" value="Genomic_DNA"/>
</dbReference>
<reference evidence="3" key="1">
    <citation type="submission" date="2019-05" db="EMBL/GenBank/DDBJ databases">
        <title>The de novo reference genome and transcriptome assemblies of the wild tomato species Solanum chilense.</title>
        <authorList>
            <person name="Stam R."/>
            <person name="Nosenko T."/>
            <person name="Hoerger A.C."/>
            <person name="Stephan W."/>
            <person name="Seidel M.A."/>
            <person name="Kuhn J.M.M."/>
            <person name="Haberer G."/>
            <person name="Tellier A."/>
        </authorList>
    </citation>
    <scope>NUCLEOTIDE SEQUENCE</scope>
    <source>
        <tissue evidence="3">Mature leaves</tissue>
    </source>
</reference>
<feature type="compositionally biased region" description="Low complexity" evidence="1">
    <location>
        <begin position="424"/>
        <end position="441"/>
    </location>
</feature>
<feature type="domain" description="Putative plant transposon protein" evidence="2">
    <location>
        <begin position="172"/>
        <end position="379"/>
    </location>
</feature>
<evidence type="ECO:0000313" key="3">
    <source>
        <dbReference type="EMBL" id="TMX04341.1"/>
    </source>
</evidence>
<dbReference type="AlphaFoldDB" id="A0A6N2CFK4"/>
<evidence type="ECO:0000259" key="2">
    <source>
        <dbReference type="Pfam" id="PF20167"/>
    </source>
</evidence>
<organism evidence="3">
    <name type="scientific">Solanum chilense</name>
    <name type="common">Tomato</name>
    <name type="synonym">Lycopersicon chilense</name>
    <dbReference type="NCBI Taxonomy" id="4083"/>
    <lineage>
        <taxon>Eukaryota</taxon>
        <taxon>Viridiplantae</taxon>
        <taxon>Streptophyta</taxon>
        <taxon>Embryophyta</taxon>
        <taxon>Tracheophyta</taxon>
        <taxon>Spermatophyta</taxon>
        <taxon>Magnoliopsida</taxon>
        <taxon>eudicotyledons</taxon>
        <taxon>Gunneridae</taxon>
        <taxon>Pentapetalae</taxon>
        <taxon>asterids</taxon>
        <taxon>lamiids</taxon>
        <taxon>Solanales</taxon>
        <taxon>Solanaceae</taxon>
        <taxon>Solanoideae</taxon>
        <taxon>Solaneae</taxon>
        <taxon>Solanum</taxon>
        <taxon>Solanum subgen. Lycopersicon</taxon>
    </lineage>
</organism>
<feature type="region of interest" description="Disordered" evidence="1">
    <location>
        <begin position="408"/>
        <end position="444"/>
    </location>
</feature>
<feature type="region of interest" description="Disordered" evidence="1">
    <location>
        <begin position="50"/>
        <end position="118"/>
    </location>
</feature>
<accession>A0A6N2CFK4</accession>
<dbReference type="Pfam" id="PF20167">
    <property type="entry name" value="Transposase_32"/>
    <property type="match status" value="1"/>
</dbReference>
<evidence type="ECO:0000256" key="1">
    <source>
        <dbReference type="SAM" id="MobiDB-lite"/>
    </source>
</evidence>
<feature type="compositionally biased region" description="Low complexity" evidence="1">
    <location>
        <begin position="82"/>
        <end position="107"/>
    </location>
</feature>
<gene>
    <name evidence="3" type="ORF">EJD97_009665</name>
</gene>
<feature type="compositionally biased region" description="Polar residues" evidence="1">
    <location>
        <begin position="50"/>
        <end position="65"/>
    </location>
</feature>
<proteinExistence type="predicted"/>
<sequence>MVLLVFFATTRTNIDPLQALPHLPVLHVLPEPHLKKVASGVVTASQYNEERTLTGTPSGSPTNEEGASGSLGVSWSEEAYGSTEVPAPATAEASALSEEAESLDSTSGSPAQAPTLATDQPNRWCVDWQFQVYSDAKFLTDKGVMTRTLTLERRVLTGSLPTMPEIHRLFTKHHLEWKARPLGRYNEMVWEFYASYVATLRSQIDRRAAPAKQPPLEQVRVRGVQVDISLRIIRRFLYGEGVDATRTPLSAEFDYRWQIVKDGQFLREPSLRETTKRWMDLHPSVYGQGADWVTKPKGAIKKANLTFTAKFLWLFVRHCLSPTATDNIVTWDRAVLMAAMIAGLEVDFAWLLQAVMHERAFKVTTTYPFPSMIFALCRDEANELAPRRGPRPELPPLADDLADSIAQARTATQEASTDTTPFESIPGSSTAPSSSRTTPLPAWGPLDRVQKLEAQMATLMHHIQPWMPKSITESEERLERKMVQFTEWKIVEVNQCLDAFELRVLARPAPPAPFVEPAEDTVLPALFATSEIPPPPPRESAKRRRGRAEDEVRSRKKERREIEAARRASLAEEEVHQMRASELAAGASSSRTVEIVGGTADSAVVGEDTTEGIQIIEDVGFGELDRPAC</sequence>
<feature type="compositionally biased region" description="Basic and acidic residues" evidence="1">
    <location>
        <begin position="547"/>
        <end position="579"/>
    </location>
</feature>